<evidence type="ECO:0000256" key="2">
    <source>
        <dbReference type="ARBA" id="ARBA00010663"/>
    </source>
</evidence>
<dbReference type="EMBL" id="JARAKH010000010">
    <property type="protein sequence ID" value="KAK8400145.1"/>
    <property type="molecule type" value="Genomic_DNA"/>
</dbReference>
<protein>
    <recommendedName>
        <fullName evidence="13">G-protein coupled receptors family 1 profile domain-containing protein</fullName>
    </recommendedName>
</protein>
<reference evidence="14 15" key="1">
    <citation type="submission" date="2023-03" db="EMBL/GenBank/DDBJ databases">
        <title>High-quality genome of Scylla paramamosain provides insights in environmental adaptation.</title>
        <authorList>
            <person name="Zhang L."/>
        </authorList>
    </citation>
    <scope>NUCLEOTIDE SEQUENCE [LARGE SCALE GENOMIC DNA]</scope>
    <source>
        <strain evidence="14">LZ_2023a</strain>
        <tissue evidence="14">Muscle</tissue>
    </source>
</reference>
<comment type="caution">
    <text evidence="14">The sequence shown here is derived from an EMBL/GenBank/DDBJ whole genome shotgun (WGS) entry which is preliminary data.</text>
</comment>
<evidence type="ECO:0000256" key="3">
    <source>
        <dbReference type="ARBA" id="ARBA00022475"/>
    </source>
</evidence>
<keyword evidence="3" id="KW-1003">Cell membrane</keyword>
<proteinExistence type="inferred from homology"/>
<evidence type="ECO:0000256" key="1">
    <source>
        <dbReference type="ARBA" id="ARBA00004651"/>
    </source>
</evidence>
<keyword evidence="7 12" id="KW-0472">Membrane</keyword>
<evidence type="ECO:0000256" key="10">
    <source>
        <dbReference type="RuleBase" id="RU000688"/>
    </source>
</evidence>
<evidence type="ECO:0000256" key="12">
    <source>
        <dbReference type="SAM" id="Phobius"/>
    </source>
</evidence>
<evidence type="ECO:0000256" key="6">
    <source>
        <dbReference type="ARBA" id="ARBA00023040"/>
    </source>
</evidence>
<dbReference type="PRINTS" id="PR00237">
    <property type="entry name" value="GPCRRHODOPSN"/>
</dbReference>
<feature type="region of interest" description="Disordered" evidence="11">
    <location>
        <begin position="273"/>
        <end position="312"/>
    </location>
</feature>
<evidence type="ECO:0000256" key="8">
    <source>
        <dbReference type="ARBA" id="ARBA00023170"/>
    </source>
</evidence>
<dbReference type="AlphaFoldDB" id="A0AAW0UKD4"/>
<feature type="domain" description="G-protein coupled receptors family 1 profile" evidence="13">
    <location>
        <begin position="29"/>
        <end position="245"/>
    </location>
</feature>
<dbReference type="SUPFAM" id="SSF81321">
    <property type="entry name" value="Family A G protein-coupled receptor-like"/>
    <property type="match status" value="1"/>
</dbReference>
<accession>A0AAW0UKD4</accession>
<feature type="transmembrane region" description="Helical" evidence="12">
    <location>
        <begin position="225"/>
        <end position="247"/>
    </location>
</feature>
<dbReference type="PROSITE" id="PS50262">
    <property type="entry name" value="G_PROTEIN_RECEP_F1_2"/>
    <property type="match status" value="1"/>
</dbReference>
<dbReference type="PROSITE" id="PS00237">
    <property type="entry name" value="G_PROTEIN_RECEP_F1_1"/>
    <property type="match status" value="1"/>
</dbReference>
<keyword evidence="5 12" id="KW-1133">Transmembrane helix</keyword>
<evidence type="ECO:0000256" key="4">
    <source>
        <dbReference type="ARBA" id="ARBA00022692"/>
    </source>
</evidence>
<comment type="subcellular location">
    <subcellularLocation>
        <location evidence="1">Cell membrane</location>
        <topology evidence="1">Multi-pass membrane protein</topology>
    </subcellularLocation>
</comment>
<evidence type="ECO:0000313" key="15">
    <source>
        <dbReference type="Proteomes" id="UP001487740"/>
    </source>
</evidence>
<feature type="compositionally biased region" description="Basic and acidic residues" evidence="11">
    <location>
        <begin position="281"/>
        <end position="299"/>
    </location>
</feature>
<keyword evidence="8 10" id="KW-0675">Receptor</keyword>
<dbReference type="InterPro" id="IPR017452">
    <property type="entry name" value="GPCR_Rhodpsn_7TM"/>
</dbReference>
<name>A0AAW0UKD4_SCYPA</name>
<evidence type="ECO:0000256" key="11">
    <source>
        <dbReference type="SAM" id="MobiDB-lite"/>
    </source>
</evidence>
<dbReference type="Proteomes" id="UP001487740">
    <property type="component" value="Unassembled WGS sequence"/>
</dbReference>
<keyword evidence="4 10" id="KW-0812">Transmembrane</keyword>
<gene>
    <name evidence="14" type="ORF">O3P69_003087</name>
</gene>
<comment type="similarity">
    <text evidence="2 10">Belongs to the G-protein coupled receptor 1 family.</text>
</comment>
<keyword evidence="15" id="KW-1185">Reference proteome</keyword>
<dbReference type="InterPro" id="IPR001681">
    <property type="entry name" value="Neurokn_rcpt"/>
</dbReference>
<dbReference type="PANTHER" id="PTHR46925">
    <property type="entry name" value="G-PROTEIN COUPLED RECEPTOR TKR-1-RELATED"/>
    <property type="match status" value="1"/>
</dbReference>
<dbReference type="GO" id="GO:0004995">
    <property type="term" value="F:tachykinin receptor activity"/>
    <property type="evidence" value="ECO:0007669"/>
    <property type="project" value="InterPro"/>
</dbReference>
<feature type="transmembrane region" description="Helical" evidence="12">
    <location>
        <begin position="43"/>
        <end position="61"/>
    </location>
</feature>
<feature type="transmembrane region" description="Helical" evidence="12">
    <location>
        <begin position="135"/>
        <end position="157"/>
    </location>
</feature>
<dbReference type="PANTHER" id="PTHR46925:SF2">
    <property type="entry name" value="G-PROTEIN COUPLED RECEPTOR TKR-1-RELATED"/>
    <property type="match status" value="1"/>
</dbReference>
<evidence type="ECO:0000256" key="9">
    <source>
        <dbReference type="ARBA" id="ARBA00023224"/>
    </source>
</evidence>
<feature type="transmembrane region" description="Helical" evidence="12">
    <location>
        <begin position="189"/>
        <end position="213"/>
    </location>
</feature>
<evidence type="ECO:0000313" key="14">
    <source>
        <dbReference type="EMBL" id="KAK8400145.1"/>
    </source>
</evidence>
<feature type="compositionally biased region" description="Polar residues" evidence="11">
    <location>
        <begin position="301"/>
        <end position="312"/>
    </location>
</feature>
<keyword evidence="6 10" id="KW-0297">G-protein coupled receptor</keyword>
<dbReference type="GO" id="GO:0005886">
    <property type="term" value="C:plasma membrane"/>
    <property type="evidence" value="ECO:0007669"/>
    <property type="project" value="UniProtKB-SubCell"/>
</dbReference>
<evidence type="ECO:0000259" key="13">
    <source>
        <dbReference type="PROSITE" id="PS50262"/>
    </source>
</evidence>
<dbReference type="InterPro" id="IPR000276">
    <property type="entry name" value="GPCR_Rhodpsn"/>
</dbReference>
<feature type="transmembrane region" description="Helical" evidence="12">
    <location>
        <begin position="82"/>
        <end position="102"/>
    </location>
</feature>
<keyword evidence="9 10" id="KW-0807">Transducer</keyword>
<evidence type="ECO:0000256" key="5">
    <source>
        <dbReference type="ARBA" id="ARBA00022989"/>
    </source>
</evidence>
<sequence>MSHFSAQKSGAQVWTFSTQRGRQYGIVCGDWPFGAVYCTISNFMANVTISASVFTLMAMSFDRFIAIVRPLEPRMSKTVARVFILVIWGSSMLLSLPCLLFSTTVSIKYKNNEVRRGCILRWPDGLTSSSRQEHIYNVVFFITTYLLPMLVMLWSYFRIGHELWGSQSIGELTERQATSIRSKRRVVKMFLVIVAVFAVCWLPQQAFFLYTYHNSAVLDTAHIQHVYLTCYWLAMANAMINPVIYYWMNARFRAYFREVVLQCVCLQCHRRSPSYEGSPTLERRHVPCDDPSSRSRSDTRQGPNGTFRTTPASQRSNNHLLVYSSREGLTARNKFKNRYPPERLYPADGSLGPYPCHTWSRSAPVPWQIMYSESDITV</sequence>
<organism evidence="14 15">
    <name type="scientific">Scylla paramamosain</name>
    <name type="common">Mud crab</name>
    <dbReference type="NCBI Taxonomy" id="85552"/>
    <lineage>
        <taxon>Eukaryota</taxon>
        <taxon>Metazoa</taxon>
        <taxon>Ecdysozoa</taxon>
        <taxon>Arthropoda</taxon>
        <taxon>Crustacea</taxon>
        <taxon>Multicrustacea</taxon>
        <taxon>Malacostraca</taxon>
        <taxon>Eumalacostraca</taxon>
        <taxon>Eucarida</taxon>
        <taxon>Decapoda</taxon>
        <taxon>Pleocyemata</taxon>
        <taxon>Brachyura</taxon>
        <taxon>Eubrachyura</taxon>
        <taxon>Portunoidea</taxon>
        <taxon>Portunidae</taxon>
        <taxon>Portuninae</taxon>
        <taxon>Scylla</taxon>
    </lineage>
</organism>
<dbReference type="Pfam" id="PF00001">
    <property type="entry name" value="7tm_1"/>
    <property type="match status" value="1"/>
</dbReference>
<dbReference type="Gene3D" id="1.20.1070.10">
    <property type="entry name" value="Rhodopsin 7-helix transmembrane proteins"/>
    <property type="match status" value="1"/>
</dbReference>
<evidence type="ECO:0000256" key="7">
    <source>
        <dbReference type="ARBA" id="ARBA00023136"/>
    </source>
</evidence>